<sequence>MKNNRSPGDDGIVIEAIKEGGLACGININGELLNHLRFADDLVLITDKIDEANKMLQELKAASKEVGLDINYTKTRYMTNLVLSDNISADDIKIEQVYSYKYLEHELTIGRDNQTHELKRRINLT</sequence>
<dbReference type="Proteomes" id="UP001353858">
    <property type="component" value="Unassembled WGS sequence"/>
</dbReference>
<dbReference type="InterPro" id="IPR000477">
    <property type="entry name" value="RT_dom"/>
</dbReference>
<name>A0AAN7Q2E5_9COLE</name>
<reference evidence="3" key="1">
    <citation type="submission" date="2023-01" db="EMBL/GenBank/DDBJ databases">
        <title>Key to firefly adult light organ development and bioluminescence: homeobox transcription factors regulate luciferase expression and transportation to peroxisome.</title>
        <authorList>
            <person name="Fu X."/>
        </authorList>
    </citation>
    <scope>NUCLEOTIDE SEQUENCE [LARGE SCALE GENOMIC DNA]</scope>
</reference>
<proteinExistence type="predicted"/>
<evidence type="ECO:0000313" key="3">
    <source>
        <dbReference type="Proteomes" id="UP001353858"/>
    </source>
</evidence>
<organism evidence="2 3">
    <name type="scientific">Aquatica leii</name>
    <dbReference type="NCBI Taxonomy" id="1421715"/>
    <lineage>
        <taxon>Eukaryota</taxon>
        <taxon>Metazoa</taxon>
        <taxon>Ecdysozoa</taxon>
        <taxon>Arthropoda</taxon>
        <taxon>Hexapoda</taxon>
        <taxon>Insecta</taxon>
        <taxon>Pterygota</taxon>
        <taxon>Neoptera</taxon>
        <taxon>Endopterygota</taxon>
        <taxon>Coleoptera</taxon>
        <taxon>Polyphaga</taxon>
        <taxon>Elateriformia</taxon>
        <taxon>Elateroidea</taxon>
        <taxon>Lampyridae</taxon>
        <taxon>Luciolinae</taxon>
        <taxon>Aquatica</taxon>
    </lineage>
</organism>
<gene>
    <name evidence="2" type="ORF">RN001_009351</name>
</gene>
<keyword evidence="3" id="KW-1185">Reference proteome</keyword>
<evidence type="ECO:0000313" key="2">
    <source>
        <dbReference type="EMBL" id="KAK4876845.1"/>
    </source>
</evidence>
<dbReference type="Pfam" id="PF00078">
    <property type="entry name" value="RVT_1"/>
    <property type="match status" value="1"/>
</dbReference>
<dbReference type="PANTHER" id="PTHR47027:SF20">
    <property type="entry name" value="REVERSE TRANSCRIPTASE-LIKE PROTEIN WITH RNA-DIRECTED DNA POLYMERASE DOMAIN"/>
    <property type="match status" value="1"/>
</dbReference>
<dbReference type="PANTHER" id="PTHR47027">
    <property type="entry name" value="REVERSE TRANSCRIPTASE DOMAIN-CONTAINING PROTEIN"/>
    <property type="match status" value="1"/>
</dbReference>
<protein>
    <recommendedName>
        <fullName evidence="1">Reverse transcriptase domain-containing protein</fullName>
    </recommendedName>
</protein>
<evidence type="ECO:0000259" key="1">
    <source>
        <dbReference type="Pfam" id="PF00078"/>
    </source>
</evidence>
<feature type="domain" description="Reverse transcriptase" evidence="1">
    <location>
        <begin position="33"/>
        <end position="103"/>
    </location>
</feature>
<comment type="caution">
    <text evidence="2">The sequence shown here is derived from an EMBL/GenBank/DDBJ whole genome shotgun (WGS) entry which is preliminary data.</text>
</comment>
<dbReference type="EMBL" id="JARPUR010000004">
    <property type="protein sequence ID" value="KAK4876845.1"/>
    <property type="molecule type" value="Genomic_DNA"/>
</dbReference>
<dbReference type="AlphaFoldDB" id="A0AAN7Q2E5"/>
<accession>A0AAN7Q2E5</accession>